<feature type="domain" description="HTH lysR-type" evidence="5">
    <location>
        <begin position="1"/>
        <end position="60"/>
    </location>
</feature>
<comment type="caution">
    <text evidence="6">The sequence shown here is derived from an EMBL/GenBank/DDBJ whole genome shotgun (WGS) entry which is preliminary data.</text>
</comment>
<dbReference type="InterPro" id="IPR036390">
    <property type="entry name" value="WH_DNA-bd_sf"/>
</dbReference>
<dbReference type="InterPro" id="IPR005119">
    <property type="entry name" value="LysR_subst-bd"/>
</dbReference>
<evidence type="ECO:0000259" key="5">
    <source>
        <dbReference type="PROSITE" id="PS50931"/>
    </source>
</evidence>
<dbReference type="GO" id="GO:0003700">
    <property type="term" value="F:DNA-binding transcription factor activity"/>
    <property type="evidence" value="ECO:0007669"/>
    <property type="project" value="InterPro"/>
</dbReference>
<dbReference type="eggNOG" id="COG0583">
    <property type="taxonomic scope" value="Bacteria"/>
</dbReference>
<evidence type="ECO:0000313" key="6">
    <source>
        <dbReference type="EMBL" id="EOT83454.1"/>
    </source>
</evidence>
<dbReference type="FunFam" id="1.10.10.10:FF:000001">
    <property type="entry name" value="LysR family transcriptional regulator"/>
    <property type="match status" value="1"/>
</dbReference>
<keyword evidence="3" id="KW-0238">DNA-binding</keyword>
<dbReference type="STRING" id="1140003.OMY_02142"/>
<dbReference type="PRINTS" id="PR00039">
    <property type="entry name" value="HTHLYSR"/>
</dbReference>
<dbReference type="SUPFAM" id="SSF46785">
    <property type="entry name" value="Winged helix' DNA-binding domain"/>
    <property type="match status" value="1"/>
</dbReference>
<dbReference type="Gene3D" id="1.10.10.10">
    <property type="entry name" value="Winged helix-like DNA-binding domain superfamily/Winged helix DNA-binding domain"/>
    <property type="match status" value="1"/>
</dbReference>
<sequence length="298" mass="34111">MNFKDIEYFQQLVTEKNFTKVANFFQVSQPTVTYAIKRIEQELGVVLFIRDQSHHKVELTAAGKLFAHHATSLLTEWKLAKKELQQLSDEKIRFGLPPIIGNYFFHEFSQALLEEQLLNYLELVEGGSNELTKRLKAGRLDMGVVGSIHPLRDTHLISEVLMIRDFVIVVSPDHPLATRSSVSFHELAQEEFLLLNEHYIHPMALQAFATQAHINPLIRHQGQDLAILKSMIRANIGIGFLTELAIFKEDGLIQIPITDHDQPRFWVSLVRSHEAPESGIRTQLIDIIRSLLHEEKTV</sequence>
<evidence type="ECO:0000256" key="3">
    <source>
        <dbReference type="ARBA" id="ARBA00023125"/>
    </source>
</evidence>
<organism evidence="6 7">
    <name type="scientific">Enterococcus sulfureus ATCC 49903</name>
    <dbReference type="NCBI Taxonomy" id="1140003"/>
    <lineage>
        <taxon>Bacteria</taxon>
        <taxon>Bacillati</taxon>
        <taxon>Bacillota</taxon>
        <taxon>Bacilli</taxon>
        <taxon>Lactobacillales</taxon>
        <taxon>Enterococcaceae</taxon>
        <taxon>Enterococcus</taxon>
    </lineage>
</organism>
<dbReference type="OrthoDB" id="9803735at2"/>
<protein>
    <recommendedName>
        <fullName evidence="5">HTH lysR-type domain-containing protein</fullName>
    </recommendedName>
</protein>
<keyword evidence="4" id="KW-0804">Transcription</keyword>
<dbReference type="InterPro" id="IPR000847">
    <property type="entry name" value="LysR_HTH_N"/>
</dbReference>
<dbReference type="Proteomes" id="UP000015961">
    <property type="component" value="Unassembled WGS sequence"/>
</dbReference>
<dbReference type="PANTHER" id="PTHR30419:SF8">
    <property type="entry name" value="NITROGEN ASSIMILATION TRANSCRIPTIONAL ACTIVATOR-RELATED"/>
    <property type="match status" value="1"/>
</dbReference>
<dbReference type="SUPFAM" id="SSF53850">
    <property type="entry name" value="Periplasmic binding protein-like II"/>
    <property type="match status" value="1"/>
</dbReference>
<dbReference type="PROSITE" id="PS50931">
    <property type="entry name" value="HTH_LYSR"/>
    <property type="match status" value="1"/>
</dbReference>
<dbReference type="InterPro" id="IPR050950">
    <property type="entry name" value="HTH-type_LysR_regulators"/>
</dbReference>
<evidence type="ECO:0000313" key="7">
    <source>
        <dbReference type="Proteomes" id="UP000015961"/>
    </source>
</evidence>
<evidence type="ECO:0000256" key="1">
    <source>
        <dbReference type="ARBA" id="ARBA00009437"/>
    </source>
</evidence>
<dbReference type="GO" id="GO:0005829">
    <property type="term" value="C:cytosol"/>
    <property type="evidence" value="ECO:0007669"/>
    <property type="project" value="TreeGrafter"/>
</dbReference>
<dbReference type="RefSeq" id="WP_016186572.1">
    <property type="nucleotide sequence ID" value="NZ_ASWO01000006.1"/>
</dbReference>
<reference evidence="6 7" key="1">
    <citation type="submission" date="2013-03" db="EMBL/GenBank/DDBJ databases">
        <title>The Genome Sequence of Enterococcus sulfureus ATCC_49903 (PacBio/Illumina hybrid assembly).</title>
        <authorList>
            <consortium name="The Broad Institute Genomics Platform"/>
            <consortium name="The Broad Institute Genome Sequencing Center for Infectious Disease"/>
            <person name="Earl A."/>
            <person name="Russ C."/>
            <person name="Gilmore M."/>
            <person name="Surin D."/>
            <person name="Walker B."/>
            <person name="Young S."/>
            <person name="Zeng Q."/>
            <person name="Gargeya S."/>
            <person name="Fitzgerald M."/>
            <person name="Haas B."/>
            <person name="Abouelleil A."/>
            <person name="Allen A.W."/>
            <person name="Alvarado L."/>
            <person name="Arachchi H.M."/>
            <person name="Berlin A.M."/>
            <person name="Chapman S.B."/>
            <person name="Gainer-Dewar J."/>
            <person name="Goldberg J."/>
            <person name="Griggs A."/>
            <person name="Gujja S."/>
            <person name="Hansen M."/>
            <person name="Howarth C."/>
            <person name="Imamovic A."/>
            <person name="Ireland A."/>
            <person name="Larimer J."/>
            <person name="McCowan C."/>
            <person name="Murphy C."/>
            <person name="Pearson M."/>
            <person name="Poon T.W."/>
            <person name="Priest M."/>
            <person name="Roberts A."/>
            <person name="Saif S."/>
            <person name="Shea T."/>
            <person name="Sisk P."/>
            <person name="Sykes S."/>
            <person name="Wortman J."/>
            <person name="Nusbaum C."/>
            <person name="Birren B."/>
        </authorList>
    </citation>
    <scope>NUCLEOTIDE SEQUENCE [LARGE SCALE GENOMIC DNA]</scope>
    <source>
        <strain evidence="6 7">ATCC 49903</strain>
    </source>
</reference>
<evidence type="ECO:0000256" key="2">
    <source>
        <dbReference type="ARBA" id="ARBA00023015"/>
    </source>
</evidence>
<keyword evidence="2" id="KW-0805">Transcription regulation</keyword>
<proteinExistence type="inferred from homology"/>
<keyword evidence="7" id="KW-1185">Reference proteome</keyword>
<name>S0KZP5_9ENTE</name>
<accession>S0KZP5</accession>
<dbReference type="GO" id="GO:0003677">
    <property type="term" value="F:DNA binding"/>
    <property type="evidence" value="ECO:0007669"/>
    <property type="project" value="UniProtKB-KW"/>
</dbReference>
<dbReference type="Gene3D" id="3.40.190.10">
    <property type="entry name" value="Periplasmic binding protein-like II"/>
    <property type="match status" value="2"/>
</dbReference>
<dbReference type="AlphaFoldDB" id="S0KZP5"/>
<dbReference type="InterPro" id="IPR036388">
    <property type="entry name" value="WH-like_DNA-bd_sf"/>
</dbReference>
<dbReference type="Pfam" id="PF03466">
    <property type="entry name" value="LysR_substrate"/>
    <property type="match status" value="1"/>
</dbReference>
<dbReference type="PATRIC" id="fig|1140003.3.peg.2067"/>
<dbReference type="EMBL" id="ASWO01000006">
    <property type="protein sequence ID" value="EOT83454.1"/>
    <property type="molecule type" value="Genomic_DNA"/>
</dbReference>
<comment type="similarity">
    <text evidence="1">Belongs to the LysR transcriptional regulatory family.</text>
</comment>
<dbReference type="Pfam" id="PF00126">
    <property type="entry name" value="HTH_1"/>
    <property type="match status" value="1"/>
</dbReference>
<dbReference type="PANTHER" id="PTHR30419">
    <property type="entry name" value="HTH-TYPE TRANSCRIPTIONAL REGULATOR YBHD"/>
    <property type="match status" value="1"/>
</dbReference>
<evidence type="ECO:0000256" key="4">
    <source>
        <dbReference type="ARBA" id="ARBA00023163"/>
    </source>
</evidence>
<gene>
    <name evidence="6" type="ORF">I573_02004</name>
</gene>